<dbReference type="PANTHER" id="PTHR32481:SF7">
    <property type="entry name" value="AMINOPEPTIDASE YHFE-RELATED"/>
    <property type="match status" value="1"/>
</dbReference>
<proteinExistence type="inferred from homology"/>
<keyword evidence="4 7" id="KW-0479">Metal-binding</keyword>
<dbReference type="Gene3D" id="3.40.630.10">
    <property type="entry name" value="Zn peptidases"/>
    <property type="match status" value="1"/>
</dbReference>
<evidence type="ECO:0000313" key="9">
    <source>
        <dbReference type="Proteomes" id="UP000823921"/>
    </source>
</evidence>
<name>A0A9D2MP07_9FIRM</name>
<feature type="binding site" evidence="7">
    <location>
        <position position="63"/>
    </location>
    <ligand>
        <name>Zn(2+)</name>
        <dbReference type="ChEBI" id="CHEBI:29105"/>
        <label>1</label>
    </ligand>
</feature>
<keyword evidence="3" id="KW-0645">Protease</keyword>
<dbReference type="InterPro" id="IPR023367">
    <property type="entry name" value="Peptidase_M42_dom2"/>
</dbReference>
<evidence type="ECO:0000256" key="7">
    <source>
        <dbReference type="PIRSR" id="PIRSR001123-2"/>
    </source>
</evidence>
<gene>
    <name evidence="8" type="ORF">H9712_09500</name>
</gene>
<keyword evidence="5" id="KW-0378">Hydrolase</keyword>
<dbReference type="GO" id="GO:0004177">
    <property type="term" value="F:aminopeptidase activity"/>
    <property type="evidence" value="ECO:0007669"/>
    <property type="project" value="UniProtKB-UniRule"/>
</dbReference>
<evidence type="ECO:0000256" key="5">
    <source>
        <dbReference type="ARBA" id="ARBA00022801"/>
    </source>
</evidence>
<dbReference type="AlphaFoldDB" id="A0A9D2MP07"/>
<dbReference type="GO" id="GO:0046872">
    <property type="term" value="F:metal ion binding"/>
    <property type="evidence" value="ECO:0007669"/>
    <property type="project" value="UniProtKB-UniRule"/>
</dbReference>
<reference evidence="8" key="2">
    <citation type="submission" date="2021-04" db="EMBL/GenBank/DDBJ databases">
        <authorList>
            <person name="Gilroy R."/>
        </authorList>
    </citation>
    <scope>NUCLEOTIDE SEQUENCE</scope>
    <source>
        <strain evidence="8">CHK192-8294</strain>
    </source>
</reference>
<dbReference type="Pfam" id="PF05343">
    <property type="entry name" value="Peptidase_M42"/>
    <property type="match status" value="1"/>
</dbReference>
<comment type="similarity">
    <text evidence="1 6">Belongs to the peptidase M42 family.</text>
</comment>
<dbReference type="Proteomes" id="UP000823921">
    <property type="component" value="Unassembled WGS sequence"/>
</dbReference>
<feature type="binding site" evidence="7">
    <location>
        <position position="202"/>
    </location>
    <ligand>
        <name>Zn(2+)</name>
        <dbReference type="ChEBI" id="CHEBI:29105"/>
        <label>2</label>
    </ligand>
</feature>
<feature type="binding site" evidence="7">
    <location>
        <position position="224"/>
    </location>
    <ligand>
        <name>Zn(2+)</name>
        <dbReference type="ChEBI" id="CHEBI:29105"/>
        <label>1</label>
    </ligand>
</feature>
<evidence type="ECO:0000256" key="2">
    <source>
        <dbReference type="ARBA" id="ARBA00022438"/>
    </source>
</evidence>
<dbReference type="InterPro" id="IPR008007">
    <property type="entry name" value="Peptidase_M42"/>
</dbReference>
<dbReference type="GO" id="GO:0006508">
    <property type="term" value="P:proteolysis"/>
    <property type="evidence" value="ECO:0007669"/>
    <property type="project" value="UniProtKB-KW"/>
</dbReference>
<organism evidence="8 9">
    <name type="scientific">Candidatus Flavonifractor intestinigallinarum</name>
    <dbReference type="NCBI Taxonomy" id="2838586"/>
    <lineage>
        <taxon>Bacteria</taxon>
        <taxon>Bacillati</taxon>
        <taxon>Bacillota</taxon>
        <taxon>Clostridia</taxon>
        <taxon>Eubacteriales</taxon>
        <taxon>Oscillospiraceae</taxon>
        <taxon>Flavonifractor</taxon>
    </lineage>
</organism>
<sequence length="341" mass="36983">MKELLRRLCALPGVSSWEDQVRDCVMEVAGQYATELRVDAMGNVIAFKEGARDTGSKLLLTAHMDEVGLMVRSITDEGYLKFDTVGRIDRRVLLGKRVLVGPKLLPAVVGLKAYHLVSRDEEKNVPKLDDYYLDIGAKSKEEAEKLVRLGDVAAFDSTPEIFGNGLLKGRALDSRIGCAVLLWLMREELPMDCTFVFTAQQEVGARGAFGAAFSVQPEIALVLEGAPAADLAGVPAHKKACALGKGAVLPVMDKGIIVDRKLFETLRTLAEERNIPWQLREATTGSGDAGAVQRTASGVRTAVIAAPVRYPHTPATLASAEDIEAMLQLTRAFINHLSKED</sequence>
<dbReference type="SUPFAM" id="SSF101821">
    <property type="entry name" value="Aminopeptidase/glucanase lid domain"/>
    <property type="match status" value="1"/>
</dbReference>
<dbReference type="PANTHER" id="PTHR32481">
    <property type="entry name" value="AMINOPEPTIDASE"/>
    <property type="match status" value="1"/>
</dbReference>
<dbReference type="Gene3D" id="2.40.30.40">
    <property type="entry name" value="Peptidase M42, domain 2"/>
    <property type="match status" value="1"/>
</dbReference>
<evidence type="ECO:0000256" key="6">
    <source>
        <dbReference type="PIRNR" id="PIRNR001123"/>
    </source>
</evidence>
<dbReference type="PIRSF" id="PIRSF001123">
    <property type="entry name" value="PepA_GA"/>
    <property type="match status" value="1"/>
</dbReference>
<dbReference type="EMBL" id="DWXO01000089">
    <property type="protein sequence ID" value="HJB81211.1"/>
    <property type="molecule type" value="Genomic_DNA"/>
</dbReference>
<feature type="binding site" evidence="7">
    <location>
        <position position="173"/>
    </location>
    <ligand>
        <name>Zn(2+)</name>
        <dbReference type="ChEBI" id="CHEBI:29105"/>
        <label>2</label>
    </ligand>
</feature>
<reference evidence="8" key="1">
    <citation type="journal article" date="2021" name="PeerJ">
        <title>Extensive microbial diversity within the chicken gut microbiome revealed by metagenomics and culture.</title>
        <authorList>
            <person name="Gilroy R."/>
            <person name="Ravi A."/>
            <person name="Getino M."/>
            <person name="Pursley I."/>
            <person name="Horton D.L."/>
            <person name="Alikhan N.F."/>
            <person name="Baker D."/>
            <person name="Gharbi K."/>
            <person name="Hall N."/>
            <person name="Watson M."/>
            <person name="Adriaenssens E.M."/>
            <person name="Foster-Nyarko E."/>
            <person name="Jarju S."/>
            <person name="Secka A."/>
            <person name="Antonio M."/>
            <person name="Oren A."/>
            <person name="Chaudhuri R.R."/>
            <person name="La Ragione R."/>
            <person name="Hildebrand F."/>
            <person name="Pallen M.J."/>
        </authorList>
    </citation>
    <scope>NUCLEOTIDE SEQUENCE</scope>
    <source>
        <strain evidence="8">CHK192-8294</strain>
    </source>
</reference>
<keyword evidence="2" id="KW-0031">Aminopeptidase</keyword>
<protein>
    <submittedName>
        <fullName evidence="8">M42 family peptidase</fullName>
    </submittedName>
</protein>
<evidence type="ECO:0000256" key="1">
    <source>
        <dbReference type="ARBA" id="ARBA00006272"/>
    </source>
</evidence>
<dbReference type="SUPFAM" id="SSF53187">
    <property type="entry name" value="Zn-dependent exopeptidases"/>
    <property type="match status" value="1"/>
</dbReference>
<comment type="cofactor">
    <cofactor evidence="7">
        <name>a divalent metal cation</name>
        <dbReference type="ChEBI" id="CHEBI:60240"/>
    </cofactor>
    <text evidence="7">Binds 2 divalent metal cations per subunit.</text>
</comment>
<dbReference type="InterPro" id="IPR051464">
    <property type="entry name" value="Peptidase_M42_aminopept"/>
</dbReference>
<feature type="binding site" evidence="7">
    <location>
        <position position="173"/>
    </location>
    <ligand>
        <name>Zn(2+)</name>
        <dbReference type="ChEBI" id="CHEBI:29105"/>
        <label>1</label>
    </ligand>
</feature>
<comment type="caution">
    <text evidence="8">The sequence shown here is derived from an EMBL/GenBank/DDBJ whole genome shotgun (WGS) entry which is preliminary data.</text>
</comment>
<evidence type="ECO:0000313" key="8">
    <source>
        <dbReference type="EMBL" id="HJB81211.1"/>
    </source>
</evidence>
<evidence type="ECO:0000256" key="4">
    <source>
        <dbReference type="ARBA" id="ARBA00022723"/>
    </source>
</evidence>
<evidence type="ECO:0000256" key="3">
    <source>
        <dbReference type="ARBA" id="ARBA00022670"/>
    </source>
</evidence>
<accession>A0A9D2MP07</accession>
<feature type="binding site" evidence="7">
    <location>
        <position position="312"/>
    </location>
    <ligand>
        <name>Zn(2+)</name>
        <dbReference type="ChEBI" id="CHEBI:29105"/>
        <label>2</label>
    </ligand>
</feature>